<dbReference type="InterPro" id="IPR009080">
    <property type="entry name" value="tRNAsynth_Ia_anticodon-bd"/>
</dbReference>
<evidence type="ECO:0000256" key="11">
    <source>
        <dbReference type="HAMAP-Rule" id="MF_00098"/>
    </source>
</evidence>
<feature type="domain" description="TRNA-binding" evidence="12">
    <location>
        <begin position="537"/>
        <end position="637"/>
    </location>
</feature>
<dbReference type="Pfam" id="PF01588">
    <property type="entry name" value="tRNA_bind"/>
    <property type="match status" value="1"/>
</dbReference>
<keyword evidence="5 11" id="KW-0547">Nucleotide-binding</keyword>
<comment type="cofactor">
    <cofactor evidence="11">
        <name>Zn(2+)</name>
        <dbReference type="ChEBI" id="CHEBI:29105"/>
    </cofactor>
    <text evidence="11">Binds 1 zinc ion per subunit.</text>
</comment>
<keyword evidence="7 11" id="KW-0694">RNA-binding</keyword>
<keyword evidence="14" id="KW-1185">Reference proteome</keyword>
<dbReference type="SUPFAM" id="SSF50249">
    <property type="entry name" value="Nucleic acid-binding proteins"/>
    <property type="match status" value="1"/>
</dbReference>
<feature type="binding site" evidence="11">
    <location>
        <position position="142"/>
    </location>
    <ligand>
        <name>Zn(2+)</name>
        <dbReference type="ChEBI" id="CHEBI:29105"/>
    </ligand>
</feature>
<dbReference type="InterPro" id="IPR015413">
    <property type="entry name" value="Methionyl/Leucyl_tRNA_Synth"/>
</dbReference>
<protein>
    <recommendedName>
        <fullName evidence="11">Methionine--tRNA ligase</fullName>
        <ecNumber evidence="11">6.1.1.10</ecNumber>
    </recommendedName>
    <alternativeName>
        <fullName evidence="11">Methionyl-tRNA synthetase</fullName>
        <shortName evidence="11">MetRS</shortName>
    </alternativeName>
</protein>
<comment type="similarity">
    <text evidence="11">Belongs to the class-I aminoacyl-tRNA synthetase family. MetG type 1 subfamily.</text>
</comment>
<dbReference type="InterPro" id="IPR014758">
    <property type="entry name" value="Met-tRNA_synth"/>
</dbReference>
<dbReference type="InterPro" id="IPR001412">
    <property type="entry name" value="aa-tRNA-synth_I_CS"/>
</dbReference>
<dbReference type="RefSeq" id="WP_188679657.1">
    <property type="nucleotide sequence ID" value="NZ_BMNY01000001.1"/>
</dbReference>
<keyword evidence="11" id="KW-0479">Metal-binding</keyword>
<evidence type="ECO:0000256" key="2">
    <source>
        <dbReference type="ARBA" id="ARBA00022490"/>
    </source>
</evidence>
<keyword evidence="11" id="KW-0862">Zinc</keyword>
<dbReference type="Gene3D" id="2.20.28.20">
    <property type="entry name" value="Methionyl-tRNA synthetase, Zn-domain"/>
    <property type="match status" value="1"/>
</dbReference>
<evidence type="ECO:0000256" key="6">
    <source>
        <dbReference type="ARBA" id="ARBA00022840"/>
    </source>
</evidence>
<proteinExistence type="inferred from homology"/>
<dbReference type="EC" id="6.1.1.10" evidence="11"/>
<dbReference type="PROSITE" id="PS50886">
    <property type="entry name" value="TRBD"/>
    <property type="match status" value="1"/>
</dbReference>
<organism evidence="13 14">
    <name type="scientific">Thermogymnomonas acidicola</name>
    <dbReference type="NCBI Taxonomy" id="399579"/>
    <lineage>
        <taxon>Archaea</taxon>
        <taxon>Methanobacteriati</taxon>
        <taxon>Thermoplasmatota</taxon>
        <taxon>Thermoplasmata</taxon>
        <taxon>Thermoplasmatales</taxon>
        <taxon>Thermogymnomonas</taxon>
    </lineage>
</organism>
<dbReference type="CDD" id="cd02153">
    <property type="entry name" value="tRNA_bindingDomain"/>
    <property type="match status" value="1"/>
</dbReference>
<dbReference type="GO" id="GO:0004825">
    <property type="term" value="F:methionine-tRNA ligase activity"/>
    <property type="evidence" value="ECO:0007669"/>
    <property type="project" value="UniProtKB-UniRule"/>
</dbReference>
<feature type="binding site" evidence="11">
    <location>
        <position position="158"/>
    </location>
    <ligand>
        <name>Zn(2+)</name>
        <dbReference type="ChEBI" id="CHEBI:29105"/>
    </ligand>
</feature>
<dbReference type="Gene3D" id="3.40.50.620">
    <property type="entry name" value="HUPs"/>
    <property type="match status" value="1"/>
</dbReference>
<dbReference type="PRINTS" id="PR01041">
    <property type="entry name" value="TRNASYNTHMET"/>
</dbReference>
<keyword evidence="6 11" id="KW-0067">ATP-binding</keyword>
<comment type="caution">
    <text evidence="13">The sequence shown here is derived from an EMBL/GenBank/DDBJ whole genome shotgun (WGS) entry which is preliminary data.</text>
</comment>
<dbReference type="InterPro" id="IPR012340">
    <property type="entry name" value="NA-bd_OB-fold"/>
</dbReference>
<dbReference type="InterPro" id="IPR041872">
    <property type="entry name" value="Anticodon_Met"/>
</dbReference>
<evidence type="ECO:0000256" key="8">
    <source>
        <dbReference type="ARBA" id="ARBA00022917"/>
    </source>
</evidence>
<dbReference type="Pfam" id="PF09334">
    <property type="entry name" value="tRNA-synt_1g"/>
    <property type="match status" value="1"/>
</dbReference>
<gene>
    <name evidence="11" type="primary">metG</name>
    <name evidence="13" type="ORF">GCM10007108_02590</name>
</gene>
<evidence type="ECO:0000256" key="9">
    <source>
        <dbReference type="ARBA" id="ARBA00023146"/>
    </source>
</evidence>
<keyword evidence="3 11" id="KW-0820">tRNA-binding</keyword>
<feature type="binding site" evidence="11">
    <location>
        <position position="334"/>
    </location>
    <ligand>
        <name>ATP</name>
        <dbReference type="ChEBI" id="CHEBI:30616"/>
    </ligand>
</feature>
<dbReference type="GO" id="GO:0046872">
    <property type="term" value="F:metal ion binding"/>
    <property type="evidence" value="ECO:0007669"/>
    <property type="project" value="UniProtKB-KW"/>
</dbReference>
<dbReference type="HAMAP" id="MF_00098">
    <property type="entry name" value="Met_tRNA_synth_type1"/>
    <property type="match status" value="1"/>
</dbReference>
<dbReference type="InterPro" id="IPR002547">
    <property type="entry name" value="tRNA-bd_dom"/>
</dbReference>
<feature type="binding site" evidence="11">
    <location>
        <position position="155"/>
    </location>
    <ligand>
        <name>Zn(2+)</name>
        <dbReference type="ChEBI" id="CHEBI:29105"/>
    </ligand>
</feature>
<comment type="function">
    <text evidence="11">Is required not only for elongation of protein synthesis but also for the initiation of all mRNA translation through initiator tRNA(fMet) aminoacylation.</text>
</comment>
<dbReference type="SUPFAM" id="SSF57770">
    <property type="entry name" value="Methionyl-tRNA synthetase (MetRS), Zn-domain"/>
    <property type="match status" value="1"/>
</dbReference>
<dbReference type="Pfam" id="PF19303">
    <property type="entry name" value="Anticodon_3"/>
    <property type="match status" value="1"/>
</dbReference>
<dbReference type="GO" id="GO:0000049">
    <property type="term" value="F:tRNA binding"/>
    <property type="evidence" value="ECO:0007669"/>
    <property type="project" value="UniProtKB-UniRule"/>
</dbReference>
<name>A0AA37BPT6_9ARCH</name>
<dbReference type="NCBIfam" id="TIGR00398">
    <property type="entry name" value="metG"/>
    <property type="match status" value="1"/>
</dbReference>
<dbReference type="AlphaFoldDB" id="A0AA37BPT6"/>
<feature type="short sequence motif" description="'KMSKS' region" evidence="11">
    <location>
        <begin position="331"/>
        <end position="335"/>
    </location>
</feature>
<evidence type="ECO:0000256" key="10">
    <source>
        <dbReference type="ARBA" id="ARBA00047364"/>
    </source>
</evidence>
<dbReference type="Gene3D" id="1.10.730.10">
    <property type="entry name" value="Isoleucyl-tRNA Synthetase, Domain 1"/>
    <property type="match status" value="1"/>
</dbReference>
<dbReference type="SUPFAM" id="SSF52374">
    <property type="entry name" value="Nucleotidylyl transferase"/>
    <property type="match status" value="1"/>
</dbReference>
<evidence type="ECO:0000256" key="4">
    <source>
        <dbReference type="ARBA" id="ARBA00022598"/>
    </source>
</evidence>
<dbReference type="PANTHER" id="PTHR45765">
    <property type="entry name" value="METHIONINE--TRNA LIGASE"/>
    <property type="match status" value="1"/>
</dbReference>
<dbReference type="InterPro" id="IPR014729">
    <property type="entry name" value="Rossmann-like_a/b/a_fold"/>
</dbReference>
<evidence type="ECO:0000256" key="7">
    <source>
        <dbReference type="ARBA" id="ARBA00022884"/>
    </source>
</evidence>
<dbReference type="PROSITE" id="PS00178">
    <property type="entry name" value="AA_TRNA_LIGASE_I"/>
    <property type="match status" value="1"/>
</dbReference>
<evidence type="ECO:0000313" key="13">
    <source>
        <dbReference type="EMBL" id="GGM68028.1"/>
    </source>
</evidence>
<keyword evidence="2 11" id="KW-0963">Cytoplasm</keyword>
<dbReference type="EMBL" id="BMNY01000001">
    <property type="protein sequence ID" value="GGM68028.1"/>
    <property type="molecule type" value="Genomic_DNA"/>
</dbReference>
<reference evidence="13" key="1">
    <citation type="journal article" date="2014" name="Int. J. Syst. Evol. Microbiol.">
        <title>Complete genome sequence of Corynebacterium casei LMG S-19264T (=DSM 44701T), isolated from a smear-ripened cheese.</title>
        <authorList>
            <consortium name="US DOE Joint Genome Institute (JGI-PGF)"/>
            <person name="Walter F."/>
            <person name="Albersmeier A."/>
            <person name="Kalinowski J."/>
            <person name="Ruckert C."/>
        </authorList>
    </citation>
    <scope>NUCLEOTIDE SEQUENCE</scope>
    <source>
        <strain evidence="13">JCM 13583</strain>
    </source>
</reference>
<evidence type="ECO:0000256" key="1">
    <source>
        <dbReference type="ARBA" id="ARBA00004496"/>
    </source>
</evidence>
<dbReference type="PANTHER" id="PTHR45765:SF1">
    <property type="entry name" value="METHIONINE--TRNA LIGASE, CYTOPLASMIC"/>
    <property type="match status" value="1"/>
</dbReference>
<sequence length="701" mass="79482">MKILVNCALPYANGPLHLGHIAGAYLGADIFVRYHRMVGDDVLFISGSDEYGTPITITADKLKKSPQEVADFYHQDHEETFRALGIEFDIFSRTTYPEHHATVAEFLDEFQRKGYLSEGTMVSAYCPVDQRFLPDRYVHGTCPYCGFKDARGDQCDECGRTLDPKDLLEPRCSICGTAPEFRESRHLFFRLDLFADRLMEWLDSKGFWKPNVLAFTRNFIGSGLRERPITRDINWGVPVRLRGFEDKKVYVWFEALIGYISAARILSERRGKPDLWKEYYMDPEARVYYFIGKDNIPFHTIIWPAMLMAKGGINLPYDVPANEYLRFRGQQFSKSRGIGFTVHEALSAVPRDYLRFYMAMTLPESADSDFVPEDLVEKVNSELIDKYGNLVHRVVSLCRNNSIESLGPQDGLDGRVKEEVQRGLADYRDALEHIQVRRAVNSFLSLSKFINGYVNESQPWRLLKEDRERGRMVLHTCLYALQALTAMLYPVVPDAARKVWGIINPDREISLDVSEATVFRPAGGEIPFRKIDLSSMNPNSLDLRVARVVDVRDHPSADRLYLLSLDLGGEARQIVAGLRNHYRPEQLRGRKIIVVRNLKKSKIRGEVSEGMMLAADDGHGVHFLTVDSDVEPGTPVSLGDLNYNGSGSIDVEELSRFNLRALQNGGKKYVVATVDGREKRLMAGDVPVVFDGDIGGEARVR</sequence>
<accession>A0AA37BPT6</accession>
<feature type="binding site" evidence="11">
    <location>
        <position position="145"/>
    </location>
    <ligand>
        <name>Zn(2+)</name>
        <dbReference type="ChEBI" id="CHEBI:29105"/>
    </ligand>
</feature>
<dbReference type="GO" id="GO:0005829">
    <property type="term" value="C:cytosol"/>
    <property type="evidence" value="ECO:0007669"/>
    <property type="project" value="TreeGrafter"/>
</dbReference>
<dbReference type="InterPro" id="IPR029038">
    <property type="entry name" value="MetRS_Zn"/>
</dbReference>
<dbReference type="InterPro" id="IPR023458">
    <property type="entry name" value="Met-tRNA_ligase_1"/>
</dbReference>
<dbReference type="CDD" id="cd07957">
    <property type="entry name" value="Anticodon_Ia_Met"/>
    <property type="match status" value="1"/>
</dbReference>
<dbReference type="InterPro" id="IPR033911">
    <property type="entry name" value="MetRS_core"/>
</dbReference>
<evidence type="ECO:0000259" key="12">
    <source>
        <dbReference type="PROSITE" id="PS50886"/>
    </source>
</evidence>
<dbReference type="GO" id="GO:0005524">
    <property type="term" value="F:ATP binding"/>
    <property type="evidence" value="ECO:0007669"/>
    <property type="project" value="UniProtKB-UniRule"/>
</dbReference>
<dbReference type="NCBIfam" id="NF001100">
    <property type="entry name" value="PRK00133.1"/>
    <property type="match status" value="1"/>
</dbReference>
<dbReference type="SUPFAM" id="SSF47323">
    <property type="entry name" value="Anticodon-binding domain of a subclass of class I aminoacyl-tRNA synthetases"/>
    <property type="match status" value="1"/>
</dbReference>
<reference evidence="13" key="2">
    <citation type="submission" date="2022-09" db="EMBL/GenBank/DDBJ databases">
        <authorList>
            <person name="Sun Q."/>
            <person name="Ohkuma M."/>
        </authorList>
    </citation>
    <scope>NUCLEOTIDE SEQUENCE</scope>
    <source>
        <strain evidence="13">JCM 13583</strain>
    </source>
</reference>
<dbReference type="GO" id="GO:0006431">
    <property type="term" value="P:methionyl-tRNA aminoacylation"/>
    <property type="evidence" value="ECO:0007669"/>
    <property type="project" value="UniProtKB-UniRule"/>
</dbReference>
<evidence type="ECO:0000313" key="14">
    <source>
        <dbReference type="Proteomes" id="UP000632195"/>
    </source>
</evidence>
<evidence type="ECO:0000256" key="3">
    <source>
        <dbReference type="ARBA" id="ARBA00022555"/>
    </source>
</evidence>
<comment type="subunit">
    <text evidence="11">Homodimer.</text>
</comment>
<dbReference type="Proteomes" id="UP000632195">
    <property type="component" value="Unassembled WGS sequence"/>
</dbReference>
<dbReference type="CDD" id="cd00814">
    <property type="entry name" value="MetRS_core"/>
    <property type="match status" value="1"/>
</dbReference>
<keyword evidence="4 11" id="KW-0436">Ligase</keyword>
<keyword evidence="8 11" id="KW-0648">Protein biosynthesis</keyword>
<keyword evidence="9 11" id="KW-0030">Aminoacyl-tRNA synthetase</keyword>
<comment type="subcellular location">
    <subcellularLocation>
        <location evidence="1 11">Cytoplasm</location>
    </subcellularLocation>
</comment>
<dbReference type="Gene3D" id="2.40.50.140">
    <property type="entry name" value="Nucleic acid-binding proteins"/>
    <property type="match status" value="1"/>
</dbReference>
<feature type="short sequence motif" description="'HIGH' region" evidence="11">
    <location>
        <begin position="10"/>
        <end position="20"/>
    </location>
</feature>
<evidence type="ECO:0000256" key="5">
    <source>
        <dbReference type="ARBA" id="ARBA00022741"/>
    </source>
</evidence>
<dbReference type="FunFam" id="2.20.28.20:FF:000001">
    <property type="entry name" value="Methionine--tRNA ligase"/>
    <property type="match status" value="1"/>
</dbReference>
<comment type="catalytic activity">
    <reaction evidence="10 11">
        <text>tRNA(Met) + L-methionine + ATP = L-methionyl-tRNA(Met) + AMP + diphosphate</text>
        <dbReference type="Rhea" id="RHEA:13481"/>
        <dbReference type="Rhea" id="RHEA-COMP:9667"/>
        <dbReference type="Rhea" id="RHEA-COMP:9698"/>
        <dbReference type="ChEBI" id="CHEBI:30616"/>
        <dbReference type="ChEBI" id="CHEBI:33019"/>
        <dbReference type="ChEBI" id="CHEBI:57844"/>
        <dbReference type="ChEBI" id="CHEBI:78442"/>
        <dbReference type="ChEBI" id="CHEBI:78530"/>
        <dbReference type="ChEBI" id="CHEBI:456215"/>
        <dbReference type="EC" id="6.1.1.10"/>
    </reaction>
</comment>